<keyword evidence="7" id="KW-0175">Coiled coil</keyword>
<keyword evidence="10" id="KW-1185">Reference proteome</keyword>
<dbReference type="Proteomes" id="UP000095280">
    <property type="component" value="Unplaced"/>
</dbReference>
<evidence type="ECO:0000256" key="5">
    <source>
        <dbReference type="ARBA" id="ARBA00023136"/>
    </source>
</evidence>
<feature type="region of interest" description="Disordered" evidence="8">
    <location>
        <begin position="991"/>
        <end position="1022"/>
    </location>
</feature>
<dbReference type="InterPro" id="IPR051836">
    <property type="entry name" value="Kremen_rcpt"/>
</dbReference>
<evidence type="ECO:0000256" key="8">
    <source>
        <dbReference type="SAM" id="MobiDB-lite"/>
    </source>
</evidence>
<feature type="region of interest" description="Disordered" evidence="8">
    <location>
        <begin position="595"/>
        <end position="623"/>
    </location>
</feature>
<dbReference type="Pfam" id="PF01822">
    <property type="entry name" value="WSC"/>
    <property type="match status" value="1"/>
</dbReference>
<evidence type="ECO:0000259" key="9">
    <source>
        <dbReference type="PROSITE" id="PS51212"/>
    </source>
</evidence>
<dbReference type="PROSITE" id="PS51212">
    <property type="entry name" value="WSC"/>
    <property type="match status" value="1"/>
</dbReference>
<name>A0A1I8IYI1_9PLAT</name>
<evidence type="ECO:0000313" key="11">
    <source>
        <dbReference type="WBParaSite" id="maker-uti_cns_0023005-snap-gene-0.1-mRNA-1"/>
    </source>
</evidence>
<feature type="coiled-coil region" evidence="7">
    <location>
        <begin position="308"/>
        <end position="367"/>
    </location>
</feature>
<protein>
    <submittedName>
        <fullName evidence="11">WSC domain-containing protein</fullName>
    </submittedName>
</protein>
<feature type="compositionally biased region" description="Polar residues" evidence="8">
    <location>
        <begin position="1003"/>
        <end position="1020"/>
    </location>
</feature>
<dbReference type="InterPro" id="IPR002889">
    <property type="entry name" value="WSC_carb-bd"/>
</dbReference>
<evidence type="ECO:0000256" key="7">
    <source>
        <dbReference type="SAM" id="Coils"/>
    </source>
</evidence>
<keyword evidence="5" id="KW-0472">Membrane</keyword>
<keyword evidence="4" id="KW-1133">Transmembrane helix</keyword>
<evidence type="ECO:0000256" key="4">
    <source>
        <dbReference type="ARBA" id="ARBA00022989"/>
    </source>
</evidence>
<feature type="compositionally biased region" description="Basic and acidic residues" evidence="8">
    <location>
        <begin position="20"/>
        <end position="36"/>
    </location>
</feature>
<accession>A0A1I8IYI1</accession>
<dbReference type="PANTHER" id="PTHR24269">
    <property type="entry name" value="KREMEN PROTEIN"/>
    <property type="match status" value="1"/>
</dbReference>
<proteinExistence type="predicted"/>
<dbReference type="PANTHER" id="PTHR24269:SF16">
    <property type="entry name" value="PROTEIN SLG1"/>
    <property type="match status" value="1"/>
</dbReference>
<organism evidence="10 11">
    <name type="scientific">Macrostomum lignano</name>
    <dbReference type="NCBI Taxonomy" id="282301"/>
    <lineage>
        <taxon>Eukaryota</taxon>
        <taxon>Metazoa</taxon>
        <taxon>Spiralia</taxon>
        <taxon>Lophotrochozoa</taxon>
        <taxon>Platyhelminthes</taxon>
        <taxon>Rhabditophora</taxon>
        <taxon>Macrostomorpha</taxon>
        <taxon>Macrostomida</taxon>
        <taxon>Macrostomidae</taxon>
        <taxon>Macrostomum</taxon>
    </lineage>
</organism>
<keyword evidence="6" id="KW-0325">Glycoprotein</keyword>
<keyword evidence="2" id="KW-0812">Transmembrane</keyword>
<dbReference type="SMART" id="SM00321">
    <property type="entry name" value="WSC"/>
    <property type="match status" value="1"/>
</dbReference>
<dbReference type="GO" id="GO:0005886">
    <property type="term" value="C:plasma membrane"/>
    <property type="evidence" value="ECO:0007669"/>
    <property type="project" value="TreeGrafter"/>
</dbReference>
<evidence type="ECO:0000256" key="2">
    <source>
        <dbReference type="ARBA" id="ARBA00022692"/>
    </source>
</evidence>
<feature type="region of interest" description="Disordered" evidence="8">
    <location>
        <begin position="387"/>
        <end position="423"/>
    </location>
</feature>
<comment type="subcellular location">
    <subcellularLocation>
        <location evidence="1">Membrane</location>
        <topology evidence="1">Single-pass membrane protein</topology>
    </subcellularLocation>
</comment>
<feature type="domain" description="WSC" evidence="9">
    <location>
        <begin position="1053"/>
        <end position="1162"/>
    </location>
</feature>
<dbReference type="WBParaSite" id="maker-uti_cns_0023005-snap-gene-0.1-mRNA-1">
    <property type="protein sequence ID" value="maker-uti_cns_0023005-snap-gene-0.1-mRNA-1"/>
    <property type="gene ID" value="maker-uti_cns_0023005-snap-gene-0.1"/>
</dbReference>
<evidence type="ECO:0000256" key="1">
    <source>
        <dbReference type="ARBA" id="ARBA00004167"/>
    </source>
</evidence>
<evidence type="ECO:0000256" key="6">
    <source>
        <dbReference type="ARBA" id="ARBA00023180"/>
    </source>
</evidence>
<evidence type="ECO:0000256" key="3">
    <source>
        <dbReference type="ARBA" id="ARBA00022729"/>
    </source>
</evidence>
<feature type="region of interest" description="Disordered" evidence="8">
    <location>
        <begin position="20"/>
        <end position="50"/>
    </location>
</feature>
<reference evidence="11" key="1">
    <citation type="submission" date="2016-11" db="UniProtKB">
        <authorList>
            <consortium name="WormBaseParasite"/>
        </authorList>
    </citation>
    <scope>IDENTIFICATION</scope>
</reference>
<dbReference type="AlphaFoldDB" id="A0A1I8IYI1"/>
<sequence length="1243" mass="137944">MYITKRFPQHNCIVMGHLSKSKEKNKKQSEKNEAKSLIRNGQRRPPSPKGENWKRLLVPLLLRQSRRPRALLYVLLVPLLLRQSRRPRALLYVLLVPLLLRQSRRPRALLYVLLVPLLLRQSRRPRALLYVLLVPLLLRQSRRPRALLYVLLVPLLLRQSRRPRALLYVLLVPLLLRQSRRPRALLYVLLYDCVPYKTEGTRRFFLFKYSNYHEKTDVVSTDDIVGRKRDSSIPVAVGSEVLIIKAKVNRTAAKKWHGTLVQGPFTERNAAARAASLTNVHTTSVELPRTCGSCRSFSVEVQRQLAPIETLRGQLKSATQKETQLREDNQSLTEQLCVSSRMEKSLLRQLEAEQRRSTRLVEAAQRSNSLLLKSSDILCHATSGRVKSGTSQSLTDRETSESSMQRGGAVGAAACAHQQDEDEADEVDEDLSFTCEQNLSVAQTRALLTASQKAANCSETSSSSGYVSLSETQPFVKVQFQRRADLQRRLEEFGKVPAPSDAEHADVTFIRATALQALLRALLRTMFTDEQFASSSISGRNSEVANPGKMAAVRVWLAENKISYTQANLNRAFNRCSDTAKDHLGISGIKKRAAMSVPMRSKKPGTGAAATKRSKKAAQSSESTVVVIVDDPSSANQNIYPSASNATVASSADASAGSSTANSGSSGTPYGRLAAPYTLLVMEVWKDGFPAIYLSEPEWKKLEALRPDLEAAARLHVDKRVVLGNFKAVEASRGRIRLRRNWLNRDPKFNWRYMIEFTPELWHRMLAAGLDKLFKPAPEAPPPAKRAKTETPPVARTEEENLQDVLHDSRLWAYLAGPGARPTAWDEPAAAIWPSNWEEHLSLVRYTASLRLWRLGDLDLSADYCFESAEEEAAYETALRERMEALDDGLKARLFQTVVETVLLYNAETWTLTDALERQLDAAHAAMLRAAFGVRSGPGSETNAALYTRARLTRPSDLLRGRRLQLAGHVIRSEARCPEPLHDVLLLKLQGPRRRGQGRTPSIKKSQSPPIQNATSLTGNPPSPLLFRIGDVADNQWELSAGHLHPPSADAAEFGFVGCYRDNTDDARDLDGLTGMSSIGPYAVNTVERGVNRADMTLQLCSQICELGNFNYFGTQYSSECFCGNSYGSQGGAPASDCNMNCAGNAGQICGSGNRNSVYQQINHRPIGNKFVTAPRVHMNATSSGGPFYRTVQPTKSPIQCLSLCRSSCQAVLFHLGTCYLLKLPALPQQLVGIQGGKFFVRG</sequence>
<keyword evidence="3" id="KW-0732">Signal</keyword>
<evidence type="ECO:0000313" key="10">
    <source>
        <dbReference type="Proteomes" id="UP000095280"/>
    </source>
</evidence>